<dbReference type="AlphaFoldDB" id="A0A8D8BEC2"/>
<dbReference type="EMBL" id="HBUE01257394">
    <property type="protein sequence ID" value="CAG6557186.1"/>
    <property type="molecule type" value="Transcribed_RNA"/>
</dbReference>
<feature type="compositionally biased region" description="Polar residues" evidence="1">
    <location>
        <begin position="1"/>
        <end position="10"/>
    </location>
</feature>
<accession>A0A8D8BEC2</accession>
<evidence type="ECO:0000313" key="2">
    <source>
        <dbReference type="EMBL" id="CAG6474429.1"/>
    </source>
</evidence>
<dbReference type="EMBL" id="HBUE01152389">
    <property type="protein sequence ID" value="CAG6505882.1"/>
    <property type="molecule type" value="Transcribed_RNA"/>
</dbReference>
<organism evidence="2">
    <name type="scientific">Culex pipiens</name>
    <name type="common">House mosquito</name>
    <dbReference type="NCBI Taxonomy" id="7175"/>
    <lineage>
        <taxon>Eukaryota</taxon>
        <taxon>Metazoa</taxon>
        <taxon>Ecdysozoa</taxon>
        <taxon>Arthropoda</taxon>
        <taxon>Hexapoda</taxon>
        <taxon>Insecta</taxon>
        <taxon>Pterygota</taxon>
        <taxon>Neoptera</taxon>
        <taxon>Endopterygota</taxon>
        <taxon>Diptera</taxon>
        <taxon>Nematocera</taxon>
        <taxon>Culicoidea</taxon>
        <taxon>Culicidae</taxon>
        <taxon>Culicinae</taxon>
        <taxon>Culicini</taxon>
        <taxon>Culex</taxon>
        <taxon>Culex</taxon>
    </lineage>
</organism>
<feature type="region of interest" description="Disordered" evidence="1">
    <location>
        <begin position="1"/>
        <end position="37"/>
    </location>
</feature>
<dbReference type="EMBL" id="HBUE01152388">
    <property type="protein sequence ID" value="CAG6505880.1"/>
    <property type="molecule type" value="Transcribed_RNA"/>
</dbReference>
<evidence type="ECO:0000256" key="1">
    <source>
        <dbReference type="SAM" id="MobiDB-lite"/>
    </source>
</evidence>
<reference evidence="2" key="1">
    <citation type="submission" date="2021-05" db="EMBL/GenBank/DDBJ databases">
        <authorList>
            <person name="Alioto T."/>
            <person name="Alioto T."/>
            <person name="Gomez Garrido J."/>
        </authorList>
    </citation>
    <scope>NUCLEOTIDE SEQUENCE</scope>
</reference>
<protein>
    <submittedName>
        <fullName evidence="2">(northern house mosquito) hypothetical protein</fullName>
    </submittedName>
</protein>
<dbReference type="EMBL" id="HBUE01074718">
    <property type="protein sequence ID" value="CAG6474429.1"/>
    <property type="molecule type" value="Transcribed_RNA"/>
</dbReference>
<proteinExistence type="predicted"/>
<feature type="compositionally biased region" description="Basic residues" evidence="1">
    <location>
        <begin position="22"/>
        <end position="37"/>
    </location>
</feature>
<name>A0A8D8BEC2_CULPI</name>
<dbReference type="EMBL" id="HBUE01257393">
    <property type="protein sequence ID" value="CAG6557184.1"/>
    <property type="molecule type" value="Transcribed_RNA"/>
</dbReference>
<sequence>MVTPPSSCNTTKRHCGSATRATKPRRRASARSRRNRPCCTRRVRWTTGWTFPARRRKNPVRRGSSASVAICSPSSSGVSKRSRRTVATRSSCRRSIWARW</sequence>
<feature type="compositionally biased region" description="Low complexity" evidence="1">
    <location>
        <begin position="63"/>
        <end position="79"/>
    </location>
</feature>
<feature type="region of interest" description="Disordered" evidence="1">
    <location>
        <begin position="56"/>
        <end position="88"/>
    </location>
</feature>